<evidence type="ECO:0000259" key="6">
    <source>
        <dbReference type="PROSITE" id="PS51019"/>
    </source>
</evidence>
<sequence>MEKQHAMMLMLLFITVLVRVDGYAQGPPTSTCLTQFPKHKNTERQTGTPPFRIQVDPQTYEPTQTISVNLEALANVNNQFKGVLVSAHRKTGNTEEILGSFTKVPIEKIKTLDCLGGRKNVAIHSNGNPEDAVALEWASPYNYGDIEFRATFVENFTRFWTGLSADLKAENNNGLQLPDYTLPTTSNIFTSIQWSDCGKTRGCFFHPESCTGENCDVAMTYMKNTEGSYTFELMAKTEGYVAVAFSKDKKMGEDEAALCTADGSRVTIQHGYNPGHYVDRQYTKGFSNIQIRQADGKILCRFTRPKFTSMLMGRKWFNLTEPWYLQMAWGYTFIGTDVISKHTEAPIITDEMVKLSEFKIHRPTISPSAHVTTSLPLFISVFVFSLCI</sequence>
<evidence type="ECO:0000313" key="8">
    <source>
        <dbReference type="Proteomes" id="UP001347796"/>
    </source>
</evidence>
<evidence type="ECO:0000313" key="7">
    <source>
        <dbReference type="EMBL" id="KAK6174521.1"/>
    </source>
</evidence>
<evidence type="ECO:0000256" key="3">
    <source>
        <dbReference type="ARBA" id="ARBA00023004"/>
    </source>
</evidence>
<dbReference type="Pfam" id="PF02014">
    <property type="entry name" value="Reeler"/>
    <property type="match status" value="1"/>
</dbReference>
<dbReference type="CDD" id="cd09628">
    <property type="entry name" value="DOMON_SDR_2_like"/>
    <property type="match status" value="1"/>
</dbReference>
<evidence type="ECO:0008006" key="9">
    <source>
        <dbReference type="Google" id="ProtNLM"/>
    </source>
</evidence>
<protein>
    <recommendedName>
        <fullName evidence="9">Ferric-chelate reductase 1</fullName>
    </recommendedName>
</protein>
<dbReference type="InterPro" id="IPR005018">
    <property type="entry name" value="DOMON_domain"/>
</dbReference>
<feature type="chain" id="PRO_5043043592" description="Ferric-chelate reductase 1" evidence="4">
    <location>
        <begin position="23"/>
        <end position="388"/>
    </location>
</feature>
<dbReference type="GO" id="GO:0099072">
    <property type="term" value="P:regulation of postsynaptic membrane neurotransmitter receptor levels"/>
    <property type="evidence" value="ECO:0007669"/>
    <property type="project" value="TreeGrafter"/>
</dbReference>
<dbReference type="Gene3D" id="2.60.40.4060">
    <property type="entry name" value="Reeler domain"/>
    <property type="match status" value="1"/>
</dbReference>
<dbReference type="GO" id="GO:0016020">
    <property type="term" value="C:membrane"/>
    <property type="evidence" value="ECO:0007669"/>
    <property type="project" value="UniProtKB-SubCell"/>
</dbReference>
<comment type="subcellular location">
    <subcellularLocation>
        <location evidence="2">Membrane</location>
        <topology evidence="2">Multi-pass membrane protein</topology>
    </subcellularLocation>
</comment>
<dbReference type="Pfam" id="PF03351">
    <property type="entry name" value="DOMON"/>
    <property type="match status" value="1"/>
</dbReference>
<keyword evidence="4" id="KW-0732">Signal</keyword>
<dbReference type="PROSITE" id="PS50836">
    <property type="entry name" value="DOMON"/>
    <property type="match status" value="1"/>
</dbReference>
<dbReference type="InterPro" id="IPR042789">
    <property type="entry name" value="FRRS1L"/>
</dbReference>
<organism evidence="7 8">
    <name type="scientific">Patella caerulea</name>
    <name type="common">Rayed Mediterranean limpet</name>
    <dbReference type="NCBI Taxonomy" id="87958"/>
    <lineage>
        <taxon>Eukaryota</taxon>
        <taxon>Metazoa</taxon>
        <taxon>Spiralia</taxon>
        <taxon>Lophotrochozoa</taxon>
        <taxon>Mollusca</taxon>
        <taxon>Gastropoda</taxon>
        <taxon>Patellogastropoda</taxon>
        <taxon>Patelloidea</taxon>
        <taxon>Patellidae</taxon>
        <taxon>Patella</taxon>
    </lineage>
</organism>
<dbReference type="GO" id="GO:1900449">
    <property type="term" value="P:regulation of glutamate receptor signaling pathway"/>
    <property type="evidence" value="ECO:0007669"/>
    <property type="project" value="InterPro"/>
</dbReference>
<dbReference type="PANTHER" id="PTHR46902:SF1">
    <property type="entry name" value="DOMON DOMAIN-CONTAINING PROTEIN FRRS1L"/>
    <property type="match status" value="1"/>
</dbReference>
<feature type="domain" description="Reelin" evidence="6">
    <location>
        <begin position="17"/>
        <end position="183"/>
    </location>
</feature>
<dbReference type="Proteomes" id="UP001347796">
    <property type="component" value="Unassembled WGS sequence"/>
</dbReference>
<keyword evidence="8" id="KW-1185">Reference proteome</keyword>
<gene>
    <name evidence="7" type="ORF">SNE40_017781</name>
</gene>
<feature type="domain" description="DOMON" evidence="5">
    <location>
        <begin position="213"/>
        <end position="332"/>
    </location>
</feature>
<comment type="cofactor">
    <cofactor evidence="1">
        <name>heme b</name>
        <dbReference type="ChEBI" id="CHEBI:60344"/>
    </cofactor>
</comment>
<evidence type="ECO:0000256" key="2">
    <source>
        <dbReference type="ARBA" id="ARBA00004141"/>
    </source>
</evidence>
<evidence type="ECO:0000256" key="1">
    <source>
        <dbReference type="ARBA" id="ARBA00001970"/>
    </source>
</evidence>
<evidence type="ECO:0000259" key="5">
    <source>
        <dbReference type="PROSITE" id="PS50836"/>
    </source>
</evidence>
<feature type="signal peptide" evidence="4">
    <location>
        <begin position="1"/>
        <end position="22"/>
    </location>
</feature>
<dbReference type="InterPro" id="IPR042307">
    <property type="entry name" value="Reeler_sf"/>
</dbReference>
<comment type="caution">
    <text evidence="7">The sequence shown here is derived from an EMBL/GenBank/DDBJ whole genome shotgun (WGS) entry which is preliminary data.</text>
</comment>
<dbReference type="EMBL" id="JAZGQO010000011">
    <property type="protein sequence ID" value="KAK6174521.1"/>
    <property type="molecule type" value="Genomic_DNA"/>
</dbReference>
<name>A0AAN8PMJ9_PATCE</name>
<evidence type="ECO:0000256" key="4">
    <source>
        <dbReference type="SAM" id="SignalP"/>
    </source>
</evidence>
<dbReference type="SMART" id="SM00664">
    <property type="entry name" value="DoH"/>
    <property type="match status" value="1"/>
</dbReference>
<dbReference type="AlphaFoldDB" id="A0AAN8PMJ9"/>
<dbReference type="CDD" id="cd08544">
    <property type="entry name" value="Reeler"/>
    <property type="match status" value="1"/>
</dbReference>
<dbReference type="PANTHER" id="PTHR46902">
    <property type="entry name" value="DOMON DOMAIN-CONTAINING PROTEIN FRRS1L"/>
    <property type="match status" value="1"/>
</dbReference>
<reference evidence="7 8" key="1">
    <citation type="submission" date="2024-01" db="EMBL/GenBank/DDBJ databases">
        <title>The genome of the rayed Mediterranean limpet Patella caerulea (Linnaeus, 1758).</title>
        <authorList>
            <person name="Anh-Thu Weber A."/>
            <person name="Halstead-Nussloch G."/>
        </authorList>
    </citation>
    <scope>NUCLEOTIDE SEQUENCE [LARGE SCALE GENOMIC DNA]</scope>
    <source>
        <strain evidence="7">AATW-2023a</strain>
        <tissue evidence="7">Whole specimen</tissue>
    </source>
</reference>
<dbReference type="InterPro" id="IPR002861">
    <property type="entry name" value="Reeler_dom"/>
</dbReference>
<dbReference type="PROSITE" id="PS51019">
    <property type="entry name" value="REELIN"/>
    <property type="match status" value="1"/>
</dbReference>
<accession>A0AAN8PMJ9</accession>
<proteinExistence type="predicted"/>
<keyword evidence="3" id="KW-0408">Iron</keyword>